<comment type="caution">
    <text evidence="1">The sequence shown here is derived from an EMBL/GenBank/DDBJ whole genome shotgun (WGS) entry which is preliminary data.</text>
</comment>
<organism evidence="1 2">
    <name type="scientific">Apibacter adventoris</name>
    <dbReference type="NCBI Taxonomy" id="1679466"/>
    <lineage>
        <taxon>Bacteria</taxon>
        <taxon>Pseudomonadati</taxon>
        <taxon>Bacteroidota</taxon>
        <taxon>Flavobacteriia</taxon>
        <taxon>Flavobacteriales</taxon>
        <taxon>Weeksellaceae</taxon>
        <taxon>Apibacter</taxon>
    </lineage>
</organism>
<dbReference type="EMBL" id="PSZM01000046">
    <property type="protein sequence ID" value="PQL90543.1"/>
    <property type="molecule type" value="Genomic_DNA"/>
</dbReference>
<sequence>MSPYIRFDNCDEKFIQLIKVKNKKSKYSELIKDIDNDKIKDTIFISEEETRIICKLSSCNFKEIKSKKLDFLNENSGIIDTKNGFEFYNNWMRAGYKNQFRYNPKLKKYNL</sequence>
<keyword evidence="2" id="KW-1185">Reference proteome</keyword>
<accession>A0A2S8A7J7</accession>
<dbReference type="Proteomes" id="UP000238042">
    <property type="component" value="Unassembled WGS sequence"/>
</dbReference>
<name>A0A2S8A7J7_9FLAO</name>
<dbReference type="OrthoDB" id="1439845at2"/>
<dbReference type="AlphaFoldDB" id="A0A2S8A7J7"/>
<proteinExistence type="predicted"/>
<evidence type="ECO:0000313" key="1">
    <source>
        <dbReference type="EMBL" id="PQL90543.1"/>
    </source>
</evidence>
<gene>
    <name evidence="1" type="ORF">C4S77_11710</name>
</gene>
<protein>
    <submittedName>
        <fullName evidence="1">Uncharacterized protein</fullName>
    </submittedName>
</protein>
<reference evidence="1 2" key="1">
    <citation type="submission" date="2018-02" db="EMBL/GenBank/DDBJ databases">
        <title>Genome sequences of Apibacter spp., gut symbionts of Asian honey bees.</title>
        <authorList>
            <person name="Kwong W.K."/>
            <person name="Steele M.I."/>
            <person name="Moran N.A."/>
        </authorList>
    </citation>
    <scope>NUCLEOTIDE SEQUENCE [LARGE SCALE GENOMIC DNA]</scope>
    <source>
        <strain evidence="2">wkB301</strain>
    </source>
</reference>
<dbReference type="RefSeq" id="WP_105247694.1">
    <property type="nucleotide sequence ID" value="NZ_PSZM01000046.1"/>
</dbReference>
<evidence type="ECO:0000313" key="2">
    <source>
        <dbReference type="Proteomes" id="UP000238042"/>
    </source>
</evidence>